<dbReference type="Proteomes" id="UP001165378">
    <property type="component" value="Unassembled WGS sequence"/>
</dbReference>
<feature type="region of interest" description="Disordered" evidence="1">
    <location>
        <begin position="1"/>
        <end position="37"/>
    </location>
</feature>
<dbReference type="RefSeq" id="WP_235051155.1">
    <property type="nucleotide sequence ID" value="NZ_JAKFHA010000003.1"/>
</dbReference>
<evidence type="ECO:0000259" key="2">
    <source>
        <dbReference type="Pfam" id="PF00149"/>
    </source>
</evidence>
<evidence type="ECO:0000313" key="4">
    <source>
        <dbReference type="Proteomes" id="UP001165378"/>
    </source>
</evidence>
<dbReference type="InterPro" id="IPR004843">
    <property type="entry name" value="Calcineurin-like_PHP"/>
</dbReference>
<gene>
    <name evidence="3" type="ORF">LZ495_07195</name>
</gene>
<dbReference type="GO" id="GO:0016787">
    <property type="term" value="F:hydrolase activity"/>
    <property type="evidence" value="ECO:0007669"/>
    <property type="project" value="InterPro"/>
</dbReference>
<evidence type="ECO:0000313" key="3">
    <source>
        <dbReference type="EMBL" id="MCF2527001.1"/>
    </source>
</evidence>
<protein>
    <submittedName>
        <fullName evidence="3">Metallophosphoesterase</fullName>
    </submittedName>
</protein>
<name>A0AA41PXG5_9ACTN</name>
<sequence length="331" mass="36437">MNPHLALGDPADGGVTDAGGHDGHDSHDSHDSHDGANVRGPWTHLRIADDPDRFSFALISDRTGIARPGVFERGIAALNLLRPAFAIQLGDLIEGYADDDEVAAGWDEVDRILAPLDAPLFLVPGNHDVFDAASRDRWLSRHGRLHHHFRYKDVLFLVLDCQDPPPELSPRAREALANLPGYAARDPEAVRRMVETSIDWEGTQTMAALSEEQIAWAEGVIAENADVRWTFVLMHMPLWQGEGHPAVHRIRTALGGRPHTMFAGHVHNYKAVDIDGNTHIRLGPTGGLWVKPHDDTGNFDHITWITMEADGPHIANVTLEGLRDAQGRPLA</sequence>
<dbReference type="SUPFAM" id="SSF56300">
    <property type="entry name" value="Metallo-dependent phosphatases"/>
    <property type="match status" value="1"/>
</dbReference>
<dbReference type="EMBL" id="JAKFHA010000003">
    <property type="protein sequence ID" value="MCF2527001.1"/>
    <property type="molecule type" value="Genomic_DNA"/>
</dbReference>
<dbReference type="PANTHER" id="PTHR43143">
    <property type="entry name" value="METALLOPHOSPHOESTERASE, CALCINEURIN SUPERFAMILY"/>
    <property type="match status" value="1"/>
</dbReference>
<accession>A0AA41PXG5</accession>
<proteinExistence type="predicted"/>
<dbReference type="Gene3D" id="3.60.21.10">
    <property type="match status" value="1"/>
</dbReference>
<dbReference type="InterPro" id="IPR029052">
    <property type="entry name" value="Metallo-depent_PP-like"/>
</dbReference>
<comment type="caution">
    <text evidence="3">The sequence shown here is derived from an EMBL/GenBank/DDBJ whole genome shotgun (WGS) entry which is preliminary data.</text>
</comment>
<dbReference type="AlphaFoldDB" id="A0AA41PXG5"/>
<keyword evidence="4" id="KW-1185">Reference proteome</keyword>
<feature type="compositionally biased region" description="Basic and acidic residues" evidence="1">
    <location>
        <begin position="19"/>
        <end position="36"/>
    </location>
</feature>
<dbReference type="Pfam" id="PF00149">
    <property type="entry name" value="Metallophos"/>
    <property type="match status" value="1"/>
</dbReference>
<organism evidence="3 4">
    <name type="scientific">Yinghuangia soli</name>
    <dbReference type="NCBI Taxonomy" id="2908204"/>
    <lineage>
        <taxon>Bacteria</taxon>
        <taxon>Bacillati</taxon>
        <taxon>Actinomycetota</taxon>
        <taxon>Actinomycetes</taxon>
        <taxon>Kitasatosporales</taxon>
        <taxon>Streptomycetaceae</taxon>
        <taxon>Yinghuangia</taxon>
    </lineage>
</organism>
<dbReference type="PANTHER" id="PTHR43143:SF1">
    <property type="entry name" value="SERINE_THREONINE-PROTEIN PHOSPHATASE CPPED1"/>
    <property type="match status" value="1"/>
</dbReference>
<dbReference type="InterPro" id="IPR051918">
    <property type="entry name" value="STPP_CPPED1"/>
</dbReference>
<reference evidence="3" key="1">
    <citation type="submission" date="2022-01" db="EMBL/GenBank/DDBJ databases">
        <title>Genome-Based Taxonomic Classification of the Phylum Actinobacteria.</title>
        <authorList>
            <person name="Gao Y."/>
        </authorList>
    </citation>
    <scope>NUCLEOTIDE SEQUENCE</scope>
    <source>
        <strain evidence="3">KLBMP 8922</strain>
    </source>
</reference>
<evidence type="ECO:0000256" key="1">
    <source>
        <dbReference type="SAM" id="MobiDB-lite"/>
    </source>
</evidence>
<feature type="domain" description="Calcineurin-like phosphoesterase" evidence="2">
    <location>
        <begin position="70"/>
        <end position="269"/>
    </location>
</feature>